<sequence>MMNIEQVAAFAALAFVIIVIPGPSVLFVVARALAYGRRVALITVVGNTIGALVAVTSVAFGVGSIVERSIVAFTILKWAGAAYLVYLGVKAFRHRHAIGQPAAGATPVRGTWRTLWEGLIVGVSNPKSFVFYAAVLPQFVDRSAGHVTAQMLLLGVIFNVMALFCDSSWGLAAAGARDWFARSPRRLSAVGGAGGLAMVGLGVTVALTGRKD</sequence>
<dbReference type="PIRSF" id="PIRSF006324">
    <property type="entry name" value="LeuE"/>
    <property type="match status" value="1"/>
</dbReference>
<dbReference type="InterPro" id="IPR001123">
    <property type="entry name" value="LeuE-type"/>
</dbReference>
<feature type="transmembrane region" description="Helical" evidence="6">
    <location>
        <begin position="152"/>
        <end position="175"/>
    </location>
</feature>
<feature type="transmembrane region" description="Helical" evidence="6">
    <location>
        <begin position="6"/>
        <end position="29"/>
    </location>
</feature>
<evidence type="ECO:0000256" key="6">
    <source>
        <dbReference type="SAM" id="Phobius"/>
    </source>
</evidence>
<keyword evidence="2" id="KW-1003">Cell membrane</keyword>
<feature type="transmembrane region" description="Helical" evidence="6">
    <location>
        <begin position="69"/>
        <end position="89"/>
    </location>
</feature>
<dbReference type="PANTHER" id="PTHR30086:SF20">
    <property type="entry name" value="ARGININE EXPORTER PROTEIN ARGO-RELATED"/>
    <property type="match status" value="1"/>
</dbReference>
<comment type="subcellular location">
    <subcellularLocation>
        <location evidence="1">Cell membrane</location>
        <topology evidence="1">Multi-pass membrane protein</topology>
    </subcellularLocation>
</comment>
<organism evidence="7 8">
    <name type="scientific">Actinoplanes utahensis</name>
    <dbReference type="NCBI Taxonomy" id="1869"/>
    <lineage>
        <taxon>Bacteria</taxon>
        <taxon>Bacillati</taxon>
        <taxon>Actinomycetota</taxon>
        <taxon>Actinomycetes</taxon>
        <taxon>Micromonosporales</taxon>
        <taxon>Micromonosporaceae</taxon>
        <taxon>Actinoplanes</taxon>
    </lineage>
</organism>
<proteinExistence type="predicted"/>
<evidence type="ECO:0000256" key="1">
    <source>
        <dbReference type="ARBA" id="ARBA00004651"/>
    </source>
</evidence>
<dbReference type="EMBL" id="JRTT01000006">
    <property type="protein sequence ID" value="KHD78160.1"/>
    <property type="molecule type" value="Genomic_DNA"/>
</dbReference>
<feature type="transmembrane region" description="Helical" evidence="6">
    <location>
        <begin position="41"/>
        <end position="63"/>
    </location>
</feature>
<keyword evidence="8" id="KW-1185">Reference proteome</keyword>
<evidence type="ECO:0000256" key="5">
    <source>
        <dbReference type="ARBA" id="ARBA00023136"/>
    </source>
</evidence>
<evidence type="ECO:0000256" key="4">
    <source>
        <dbReference type="ARBA" id="ARBA00022989"/>
    </source>
</evidence>
<dbReference type="AlphaFoldDB" id="A0A0A6UPU3"/>
<name>A0A0A6UPU3_ACTUT</name>
<dbReference type="GO" id="GO:0015171">
    <property type="term" value="F:amino acid transmembrane transporter activity"/>
    <property type="evidence" value="ECO:0007669"/>
    <property type="project" value="TreeGrafter"/>
</dbReference>
<accession>A0A0A6UPU3</accession>
<dbReference type="eggNOG" id="COG1280">
    <property type="taxonomic scope" value="Bacteria"/>
</dbReference>
<dbReference type="GO" id="GO:0005886">
    <property type="term" value="C:plasma membrane"/>
    <property type="evidence" value="ECO:0007669"/>
    <property type="project" value="UniProtKB-SubCell"/>
</dbReference>
<reference evidence="7 8" key="1">
    <citation type="submission" date="2014-10" db="EMBL/GenBank/DDBJ databases">
        <title>Draft genome sequence of Actinoplanes utahensis NRRL 12052.</title>
        <authorList>
            <person name="Velasco-Bucheli B."/>
            <person name="del Cerro C."/>
            <person name="Hormigo D."/>
            <person name="Garcia J.L."/>
            <person name="Acebal C."/>
            <person name="Arroyo M."/>
            <person name="de la Mata I."/>
        </authorList>
    </citation>
    <scope>NUCLEOTIDE SEQUENCE [LARGE SCALE GENOMIC DNA]</scope>
    <source>
        <strain evidence="7 8">NRRL 12052</strain>
    </source>
</reference>
<keyword evidence="5 6" id="KW-0472">Membrane</keyword>
<dbReference type="STRING" id="1869.MB27_06790"/>
<dbReference type="Proteomes" id="UP000054537">
    <property type="component" value="Unassembled WGS sequence"/>
</dbReference>
<gene>
    <name evidence="7" type="ORF">MB27_06790</name>
</gene>
<dbReference type="PANTHER" id="PTHR30086">
    <property type="entry name" value="ARGININE EXPORTER PROTEIN ARGO"/>
    <property type="match status" value="1"/>
</dbReference>
<dbReference type="OrthoDB" id="3530905at2"/>
<evidence type="ECO:0000313" key="7">
    <source>
        <dbReference type="EMBL" id="KHD78160.1"/>
    </source>
</evidence>
<dbReference type="Pfam" id="PF01810">
    <property type="entry name" value="LysE"/>
    <property type="match status" value="1"/>
</dbReference>
<evidence type="ECO:0000313" key="8">
    <source>
        <dbReference type="Proteomes" id="UP000054537"/>
    </source>
</evidence>
<evidence type="ECO:0000256" key="2">
    <source>
        <dbReference type="ARBA" id="ARBA00022475"/>
    </source>
</evidence>
<evidence type="ECO:0000256" key="3">
    <source>
        <dbReference type="ARBA" id="ARBA00022692"/>
    </source>
</evidence>
<protein>
    <submittedName>
        <fullName evidence="7">Lysine transporter LysE</fullName>
    </submittedName>
</protein>
<keyword evidence="3 6" id="KW-0812">Transmembrane</keyword>
<keyword evidence="4 6" id="KW-1133">Transmembrane helix</keyword>
<comment type="caution">
    <text evidence="7">The sequence shown here is derived from an EMBL/GenBank/DDBJ whole genome shotgun (WGS) entry which is preliminary data.</text>
</comment>
<feature type="transmembrane region" description="Helical" evidence="6">
    <location>
        <begin position="187"/>
        <end position="207"/>
    </location>
</feature>